<dbReference type="InterPro" id="IPR036047">
    <property type="entry name" value="F-box-like_dom_sf"/>
</dbReference>
<gene>
    <name evidence="1" type="ORF">FB45DRAFT_1103242</name>
</gene>
<name>A0AAD7BE76_9AGAR</name>
<sequence length="598" mass="68078">MGVEQWSVQSKPACRAVNGTGIRSELSSIFGGDRNLSLKDVIDQNLDPYFGGKRADKTELKNKILRLGILPDEVLAVIFKLVSDALTKPAAHLVSIAMARVNRRWRIVALHSPELWTTIRISHRLPSLHWAAVFISRSQSLPLDISINFEGYLRKPKDVDRFLEPEYPPYVSLDKILPIIAPHLSRWRTVAFRGWPSHLGHFEQFISSAPPSSTSRIESLHLSNAETCWCTYDEPTSVPPPRLYKLRALKLDGLSWDAGVLLQPIRMLRALDIDLRDQEEAGLEILRPLLENPTAQLRTLVLRGFSLHRIQHPPIEAHSLRSLAVNLYSAGYWGSNDRGAGFKTITALLVMPNLERLELLGGFRGLYRAEEEPMGFYGPTDVWNPPLFQACLRELRIQGVRFSPANVELIHSAGLWPRLRDITVESVDEDTRWLGGFVSMRGAHDLVVRLLPSSTITDLVQRGGPSIRWLWDGPSHNLFDNISPSGHGFYLDGADGPVDFEYVVHPRWCVCHEQKTDSESWRWEGVWEDDHAYDDEQLDAEISEAFKMMGGIRRERRVAFEKRDDHERRLSRVSGKINGNGRRRRRRGRIEIGEDFAL</sequence>
<dbReference type="Gene3D" id="1.20.1280.50">
    <property type="match status" value="1"/>
</dbReference>
<evidence type="ECO:0000313" key="1">
    <source>
        <dbReference type="EMBL" id="KAJ7617921.1"/>
    </source>
</evidence>
<evidence type="ECO:0008006" key="3">
    <source>
        <dbReference type="Google" id="ProtNLM"/>
    </source>
</evidence>
<dbReference type="AlphaFoldDB" id="A0AAD7BE76"/>
<accession>A0AAD7BE76</accession>
<comment type="caution">
    <text evidence="1">The sequence shown here is derived from an EMBL/GenBank/DDBJ whole genome shotgun (WGS) entry which is preliminary data.</text>
</comment>
<dbReference type="SUPFAM" id="SSF81383">
    <property type="entry name" value="F-box domain"/>
    <property type="match status" value="1"/>
</dbReference>
<dbReference type="Proteomes" id="UP001221142">
    <property type="component" value="Unassembled WGS sequence"/>
</dbReference>
<organism evidence="1 2">
    <name type="scientific">Roridomyces roridus</name>
    <dbReference type="NCBI Taxonomy" id="1738132"/>
    <lineage>
        <taxon>Eukaryota</taxon>
        <taxon>Fungi</taxon>
        <taxon>Dikarya</taxon>
        <taxon>Basidiomycota</taxon>
        <taxon>Agaricomycotina</taxon>
        <taxon>Agaricomycetes</taxon>
        <taxon>Agaricomycetidae</taxon>
        <taxon>Agaricales</taxon>
        <taxon>Marasmiineae</taxon>
        <taxon>Mycenaceae</taxon>
        <taxon>Roridomyces</taxon>
    </lineage>
</organism>
<dbReference type="EMBL" id="JARKIF010000020">
    <property type="protein sequence ID" value="KAJ7617921.1"/>
    <property type="molecule type" value="Genomic_DNA"/>
</dbReference>
<evidence type="ECO:0000313" key="2">
    <source>
        <dbReference type="Proteomes" id="UP001221142"/>
    </source>
</evidence>
<proteinExistence type="predicted"/>
<reference evidence="1" key="1">
    <citation type="submission" date="2023-03" db="EMBL/GenBank/DDBJ databases">
        <title>Massive genome expansion in bonnet fungi (Mycena s.s.) driven by repeated elements and novel gene families across ecological guilds.</title>
        <authorList>
            <consortium name="Lawrence Berkeley National Laboratory"/>
            <person name="Harder C.B."/>
            <person name="Miyauchi S."/>
            <person name="Viragh M."/>
            <person name="Kuo A."/>
            <person name="Thoen E."/>
            <person name="Andreopoulos B."/>
            <person name="Lu D."/>
            <person name="Skrede I."/>
            <person name="Drula E."/>
            <person name="Henrissat B."/>
            <person name="Morin E."/>
            <person name="Kohler A."/>
            <person name="Barry K."/>
            <person name="LaButti K."/>
            <person name="Morin E."/>
            <person name="Salamov A."/>
            <person name="Lipzen A."/>
            <person name="Mereny Z."/>
            <person name="Hegedus B."/>
            <person name="Baldrian P."/>
            <person name="Stursova M."/>
            <person name="Weitz H."/>
            <person name="Taylor A."/>
            <person name="Grigoriev I.V."/>
            <person name="Nagy L.G."/>
            <person name="Martin F."/>
            <person name="Kauserud H."/>
        </authorList>
    </citation>
    <scope>NUCLEOTIDE SEQUENCE</scope>
    <source>
        <strain evidence="1">9284</strain>
    </source>
</reference>
<protein>
    <recommendedName>
        <fullName evidence="3">F-box domain-containing protein</fullName>
    </recommendedName>
</protein>
<keyword evidence="2" id="KW-1185">Reference proteome</keyword>